<accession>A0A4P9Y8Y5</accession>
<organism evidence="2 3">
    <name type="scientific">Rozella allomycis (strain CSF55)</name>
    <dbReference type="NCBI Taxonomy" id="988480"/>
    <lineage>
        <taxon>Eukaryota</taxon>
        <taxon>Fungi</taxon>
        <taxon>Fungi incertae sedis</taxon>
        <taxon>Cryptomycota</taxon>
        <taxon>Cryptomycota incertae sedis</taxon>
        <taxon>Rozella</taxon>
    </lineage>
</organism>
<evidence type="ECO:0000313" key="3">
    <source>
        <dbReference type="Proteomes" id="UP000281549"/>
    </source>
</evidence>
<feature type="domain" description="Reverse transcriptase" evidence="1">
    <location>
        <begin position="1"/>
        <end position="165"/>
    </location>
</feature>
<dbReference type="Pfam" id="PF00078">
    <property type="entry name" value="RVT_1"/>
    <property type="match status" value="1"/>
</dbReference>
<proteinExistence type="predicted"/>
<dbReference type="InterPro" id="IPR043502">
    <property type="entry name" value="DNA/RNA_pol_sf"/>
</dbReference>
<dbReference type="PANTHER" id="PTHR48462">
    <property type="entry name" value="PROTEIN, PUTATIVE-RELATED"/>
    <property type="match status" value="1"/>
</dbReference>
<evidence type="ECO:0000313" key="2">
    <source>
        <dbReference type="EMBL" id="RKP15603.1"/>
    </source>
</evidence>
<dbReference type="Proteomes" id="UP000281549">
    <property type="component" value="Unassembled WGS sequence"/>
</dbReference>
<dbReference type="InterPro" id="IPR000477">
    <property type="entry name" value="RT_dom"/>
</dbReference>
<evidence type="ECO:0000259" key="1">
    <source>
        <dbReference type="PROSITE" id="PS50878"/>
    </source>
</evidence>
<reference evidence="3" key="1">
    <citation type="journal article" date="2018" name="Nat. Microbiol.">
        <title>Leveraging single-cell genomics to expand the fungal tree of life.</title>
        <authorList>
            <person name="Ahrendt S.R."/>
            <person name="Quandt C.A."/>
            <person name="Ciobanu D."/>
            <person name="Clum A."/>
            <person name="Salamov A."/>
            <person name="Andreopoulos B."/>
            <person name="Cheng J.F."/>
            <person name="Woyke T."/>
            <person name="Pelin A."/>
            <person name="Henrissat B."/>
            <person name="Reynolds N.K."/>
            <person name="Benny G.L."/>
            <person name="Smith M.E."/>
            <person name="James T.Y."/>
            <person name="Grigoriev I.V."/>
        </authorList>
    </citation>
    <scope>NUCLEOTIDE SEQUENCE [LARGE SCALE GENOMIC DNA]</scope>
    <source>
        <strain evidence="3">CSF55</strain>
    </source>
</reference>
<dbReference type="PANTHER" id="PTHR48462:SF1">
    <property type="entry name" value="PROTEIN, PUTATIVE-RELATED"/>
    <property type="match status" value="1"/>
</dbReference>
<dbReference type="PROSITE" id="PS50878">
    <property type="entry name" value="RT_POL"/>
    <property type="match status" value="1"/>
</dbReference>
<dbReference type="SUPFAM" id="SSF56672">
    <property type="entry name" value="DNA/RNA polymerases"/>
    <property type="match status" value="1"/>
</dbReference>
<sequence>MSDEAESICLKIDFENAFNNVSRKIVLDRVHKYFPGILEWVNFCYHQPSLLFINQRHFLSAEGVQQGDPLGPLLFSLVLQELILNVKERCPELYMNAWYLDDRFIAGKVDVVHKAFEFIKNEGNSLGLHLNIRQCELFWPSRLPDTTLFPPEVLRVQNDGCRGDE</sequence>
<dbReference type="AlphaFoldDB" id="A0A4P9Y8Y5"/>
<name>A0A4P9Y8Y5_ROZAC</name>
<dbReference type="EMBL" id="ML008503">
    <property type="protein sequence ID" value="RKP15603.1"/>
    <property type="molecule type" value="Genomic_DNA"/>
</dbReference>
<gene>
    <name evidence="2" type="ORF">ROZALSC1DRAFT_26279</name>
</gene>
<protein>
    <recommendedName>
        <fullName evidence="1">Reverse transcriptase domain-containing protein</fullName>
    </recommendedName>
</protein>